<dbReference type="NCBIfam" id="TIGR00256">
    <property type="entry name" value="D-aminoacyl-tRNA deacylase"/>
    <property type="match status" value="1"/>
</dbReference>
<protein>
    <recommendedName>
        <fullName evidence="5">D-aminoacyl-tRNA deacylase</fullName>
        <shortName evidence="5">DTD</shortName>
        <ecNumber evidence="5">3.1.1.96</ecNumber>
    </recommendedName>
    <alternativeName>
        <fullName evidence="5">Gly-tRNA(Ala) deacylase</fullName>
        <ecNumber evidence="5">3.1.1.-</ecNumber>
    </alternativeName>
</protein>
<dbReference type="InterPro" id="IPR023509">
    <property type="entry name" value="DTD-like_sf"/>
</dbReference>
<comment type="function">
    <text evidence="5">An aminoacyl-tRNA editing enzyme that deacylates mischarged D-aminoacyl-tRNAs. Also deacylates mischarged glycyl-tRNA(Ala), protecting cells against glycine mischarging by AlaRS. Acts via tRNA-based rather than protein-based catalysis; rejects L-amino acids rather than detecting D-amino acids in the active site. By recycling D-aminoacyl-tRNA to D-amino acids and free tRNA molecules, this enzyme counteracts the toxicity associated with the formation of D-aminoacyl-tRNA entities in vivo and helps enforce protein L-homochirality.</text>
</comment>
<dbReference type="PANTHER" id="PTHR10472">
    <property type="entry name" value="D-TYROSYL-TRNA TYR DEACYLASE"/>
    <property type="match status" value="1"/>
</dbReference>
<sequence>MKVVLQRVSEASVAIENHVSGVIKKGFLLFVGISDDDDQSDIDYLVKKISHLRIFEDETGRMNRSIQDVKGSILSISQFTLFANTKKGNRPSFTSAGAPGYASQMYDCFNESLRQSDLIVETGEFGADMQVSLVNDGPVTILFDTKSAQ</sequence>
<dbReference type="Gene3D" id="3.50.80.10">
    <property type="entry name" value="D-tyrosyl-tRNA(Tyr) deacylase"/>
    <property type="match status" value="1"/>
</dbReference>
<gene>
    <name evidence="5" type="primary">dtd</name>
    <name evidence="6" type="ORF">ESZ47_00850</name>
</gene>
<comment type="catalytic activity">
    <reaction evidence="5">
        <text>glycyl-tRNA(Ala) + H2O = tRNA(Ala) + glycine + H(+)</text>
        <dbReference type="Rhea" id="RHEA:53744"/>
        <dbReference type="Rhea" id="RHEA-COMP:9657"/>
        <dbReference type="Rhea" id="RHEA-COMP:13640"/>
        <dbReference type="ChEBI" id="CHEBI:15377"/>
        <dbReference type="ChEBI" id="CHEBI:15378"/>
        <dbReference type="ChEBI" id="CHEBI:57305"/>
        <dbReference type="ChEBI" id="CHEBI:78442"/>
        <dbReference type="ChEBI" id="CHEBI:78522"/>
    </reaction>
</comment>
<reference evidence="6 7" key="1">
    <citation type="submission" date="2019-01" db="EMBL/GenBank/DDBJ databases">
        <title>Leuconostoc litchii sp. nov., a novel lactic acid bacterium isolated from lychee.</title>
        <authorList>
            <person name="Wang L.-T."/>
        </authorList>
    </citation>
    <scope>NUCLEOTIDE SEQUENCE [LARGE SCALE GENOMIC DNA]</scope>
    <source>
        <strain evidence="6 7">MB7</strain>
    </source>
</reference>
<dbReference type="GO" id="GO:0019478">
    <property type="term" value="P:D-amino acid catabolic process"/>
    <property type="evidence" value="ECO:0007669"/>
    <property type="project" value="UniProtKB-UniRule"/>
</dbReference>
<comment type="subunit">
    <text evidence="5">Homodimer.</text>
</comment>
<accession>A0A6P2CR33</accession>
<dbReference type="OrthoDB" id="9801395at2"/>
<evidence type="ECO:0000256" key="2">
    <source>
        <dbReference type="ARBA" id="ARBA00022490"/>
    </source>
</evidence>
<dbReference type="GO" id="GO:0043908">
    <property type="term" value="F:Ser(Gly)-tRNA(Ala) hydrolase activity"/>
    <property type="evidence" value="ECO:0007669"/>
    <property type="project" value="UniProtKB-UniRule"/>
</dbReference>
<dbReference type="PANTHER" id="PTHR10472:SF5">
    <property type="entry name" value="D-AMINOACYL-TRNA DEACYLASE 1"/>
    <property type="match status" value="1"/>
</dbReference>
<evidence type="ECO:0000256" key="3">
    <source>
        <dbReference type="ARBA" id="ARBA00022555"/>
    </source>
</evidence>
<comment type="catalytic activity">
    <reaction evidence="5">
        <text>a D-aminoacyl-tRNA + H2O = a tRNA + a D-alpha-amino acid + H(+)</text>
        <dbReference type="Rhea" id="RHEA:13953"/>
        <dbReference type="Rhea" id="RHEA-COMP:10123"/>
        <dbReference type="Rhea" id="RHEA-COMP:10124"/>
        <dbReference type="ChEBI" id="CHEBI:15377"/>
        <dbReference type="ChEBI" id="CHEBI:15378"/>
        <dbReference type="ChEBI" id="CHEBI:59871"/>
        <dbReference type="ChEBI" id="CHEBI:78442"/>
        <dbReference type="ChEBI" id="CHEBI:79333"/>
        <dbReference type="EC" id="3.1.1.96"/>
    </reaction>
</comment>
<dbReference type="GO" id="GO:0000049">
    <property type="term" value="F:tRNA binding"/>
    <property type="evidence" value="ECO:0007669"/>
    <property type="project" value="UniProtKB-UniRule"/>
</dbReference>
<comment type="caution">
    <text evidence="6">The sequence shown here is derived from an EMBL/GenBank/DDBJ whole genome shotgun (WGS) entry which is preliminary data.</text>
</comment>
<dbReference type="AlphaFoldDB" id="A0A6P2CR33"/>
<evidence type="ECO:0000313" key="7">
    <source>
        <dbReference type="Proteomes" id="UP000442244"/>
    </source>
</evidence>
<name>A0A6P2CR33_9LACO</name>
<dbReference type="GO" id="GO:0106026">
    <property type="term" value="F:Gly-tRNA(Ala) deacylase activity"/>
    <property type="evidence" value="ECO:0007669"/>
    <property type="project" value="UniProtKB-UniRule"/>
</dbReference>
<keyword evidence="5 6" id="KW-0378">Hydrolase</keyword>
<dbReference type="EC" id="3.1.1.96" evidence="5"/>
<dbReference type="GO" id="GO:0051500">
    <property type="term" value="F:D-tyrosyl-tRNA(Tyr) deacylase activity"/>
    <property type="evidence" value="ECO:0007669"/>
    <property type="project" value="TreeGrafter"/>
</dbReference>
<keyword evidence="4 5" id="KW-0694">RNA-binding</keyword>
<feature type="short sequence motif" description="Gly-cisPro motif, important for rejection of L-amino acids" evidence="5">
    <location>
        <begin position="137"/>
        <end position="138"/>
    </location>
</feature>
<dbReference type="SUPFAM" id="SSF69500">
    <property type="entry name" value="DTD-like"/>
    <property type="match status" value="1"/>
</dbReference>
<organism evidence="6 7">
    <name type="scientific">Leuconostoc litchii</name>
    <dbReference type="NCBI Taxonomy" id="1981069"/>
    <lineage>
        <taxon>Bacteria</taxon>
        <taxon>Bacillati</taxon>
        <taxon>Bacillota</taxon>
        <taxon>Bacilli</taxon>
        <taxon>Lactobacillales</taxon>
        <taxon>Lactobacillaceae</taxon>
        <taxon>Leuconostoc</taxon>
    </lineage>
</organism>
<evidence type="ECO:0000256" key="4">
    <source>
        <dbReference type="ARBA" id="ARBA00022884"/>
    </source>
</evidence>
<keyword evidence="2 5" id="KW-0963">Cytoplasm</keyword>
<dbReference type="RefSeq" id="WP_148603907.1">
    <property type="nucleotide sequence ID" value="NZ_BSUV01000001.1"/>
</dbReference>
<dbReference type="Pfam" id="PF02580">
    <property type="entry name" value="Tyr_Deacylase"/>
    <property type="match status" value="1"/>
</dbReference>
<evidence type="ECO:0000313" key="6">
    <source>
        <dbReference type="EMBL" id="TYC46719.1"/>
    </source>
</evidence>
<comment type="similarity">
    <text evidence="1 5">Belongs to the DTD family.</text>
</comment>
<evidence type="ECO:0000256" key="1">
    <source>
        <dbReference type="ARBA" id="ARBA00009673"/>
    </source>
</evidence>
<dbReference type="EMBL" id="SDGY01000001">
    <property type="protein sequence ID" value="TYC46719.1"/>
    <property type="molecule type" value="Genomic_DNA"/>
</dbReference>
<dbReference type="Proteomes" id="UP000442244">
    <property type="component" value="Unassembled WGS sequence"/>
</dbReference>
<dbReference type="GO" id="GO:0005737">
    <property type="term" value="C:cytoplasm"/>
    <property type="evidence" value="ECO:0007669"/>
    <property type="project" value="UniProtKB-SubCell"/>
</dbReference>
<proteinExistence type="inferred from homology"/>
<evidence type="ECO:0000256" key="5">
    <source>
        <dbReference type="HAMAP-Rule" id="MF_00518"/>
    </source>
</evidence>
<comment type="domain">
    <text evidence="5">A Gly-cisPro motif from one monomer fits into the active site of the other monomer to allow specific chiral rejection of L-amino acids.</text>
</comment>
<dbReference type="FunFam" id="3.50.80.10:FF:000001">
    <property type="entry name" value="D-aminoacyl-tRNA deacylase"/>
    <property type="match status" value="1"/>
</dbReference>
<dbReference type="HAMAP" id="MF_00518">
    <property type="entry name" value="Deacylase_Dtd"/>
    <property type="match status" value="1"/>
</dbReference>
<keyword evidence="3 5" id="KW-0820">tRNA-binding</keyword>
<dbReference type="EC" id="3.1.1.-" evidence="5"/>
<comment type="subcellular location">
    <subcellularLocation>
        <location evidence="5">Cytoplasm</location>
    </subcellularLocation>
</comment>
<dbReference type="InterPro" id="IPR003732">
    <property type="entry name" value="Daa-tRNA_deacyls_DTD"/>
</dbReference>
<keyword evidence="7" id="KW-1185">Reference proteome</keyword>